<reference evidence="1 2" key="1">
    <citation type="submission" date="2019-01" db="EMBL/GenBank/DDBJ databases">
        <title>Spirosoma flava sp. nov., a propanil-degrading bacterium isolated from herbicide-contaminated soil.</title>
        <authorList>
            <person name="Zhang L."/>
            <person name="Jiang J.-D."/>
        </authorList>
    </citation>
    <scope>NUCLEOTIDE SEQUENCE [LARGE SCALE GENOMIC DNA]</scope>
    <source>
        <strain evidence="1 2">TY50</strain>
    </source>
</reference>
<organism evidence="1 2">
    <name type="scientific">Spirosoma sordidisoli</name>
    <dbReference type="NCBI Taxonomy" id="2502893"/>
    <lineage>
        <taxon>Bacteria</taxon>
        <taxon>Pseudomonadati</taxon>
        <taxon>Bacteroidota</taxon>
        <taxon>Cytophagia</taxon>
        <taxon>Cytophagales</taxon>
        <taxon>Cytophagaceae</taxon>
        <taxon>Spirosoma</taxon>
    </lineage>
</organism>
<accession>A0A4Q2UJG4</accession>
<name>A0A4Q2UJG4_9BACT</name>
<proteinExistence type="predicted"/>
<protein>
    <submittedName>
        <fullName evidence="1">Uncharacterized protein</fullName>
    </submittedName>
</protein>
<keyword evidence="2" id="KW-1185">Reference proteome</keyword>
<dbReference type="AlphaFoldDB" id="A0A4Q2UJG4"/>
<dbReference type="EMBL" id="SBLB01000003">
    <property type="protein sequence ID" value="RYC69627.1"/>
    <property type="molecule type" value="Genomic_DNA"/>
</dbReference>
<gene>
    <name evidence="1" type="ORF">EQG79_13580</name>
</gene>
<dbReference type="Proteomes" id="UP000290407">
    <property type="component" value="Unassembled WGS sequence"/>
</dbReference>
<dbReference type="RefSeq" id="WP_129601846.1">
    <property type="nucleotide sequence ID" value="NZ_SBLB01000003.1"/>
</dbReference>
<sequence>MPNGIKKQVLGSNGTPTGEFRYYTESVAGSGVYDVLIPEPSSMTPARIGIRSLAPYKPEPVQVFNPQQFGVGDYYHPNFTCAIDFTDGKTVPERKALGINLFNAPTMDDAQKGALTFGEGMLYITESTCHKELEGPGVYESSLQTYFQKIWQYIPALGYGIDVGIKYAIFNIETSLGWGRDVYGQGGHWAKTWDQAKSLSIVCEKDGVTRTLEQLHNQGPAEWDREFTTRRANRMTLLLLVAREKGYPGLKVSFGASPYQGQPRIDFATGNSVFTDGACNVNHIGGSGNVITLNRPGGGTSTYTMAGNQWDYEDFVTGYYYDFYFDVPVRQDFIDIWVNKLPHTQNYPYIWSKMGVRHVFADEKGYIQLNRQRMLARQGVVRPFKRQVEPMYEANAAGIVAGQWVEANQGGEIFRVPHTHLQSSILYADLNKFDTPKVWQQPYEMDAFYCVTRFFAGNDEGWGFHMFPFNFAPESVRFPIINTNYYKHEMHTITAIHQARKRMQPYERYYTGSTLVEDPEVQINETGSWSAYSGTDAYNYNAGSFGVQKPSFMLRYKAVSGGWHVLIAGGMNQGWTTERTDQVRVPGGLLNGNKFRCKLRGPSVHIFEFFVRDSDTNQTYEAVPNTPTGWERPGYVPRIIS</sequence>
<comment type="caution">
    <text evidence="1">The sequence shown here is derived from an EMBL/GenBank/DDBJ whole genome shotgun (WGS) entry which is preliminary data.</text>
</comment>
<evidence type="ECO:0000313" key="1">
    <source>
        <dbReference type="EMBL" id="RYC69627.1"/>
    </source>
</evidence>
<evidence type="ECO:0000313" key="2">
    <source>
        <dbReference type="Proteomes" id="UP000290407"/>
    </source>
</evidence>